<organism evidence="10 11">
    <name type="scientific">Thermococcus barophilus</name>
    <dbReference type="NCBI Taxonomy" id="55802"/>
    <lineage>
        <taxon>Archaea</taxon>
        <taxon>Methanobacteriati</taxon>
        <taxon>Methanobacteriota</taxon>
        <taxon>Thermococci</taxon>
        <taxon>Thermococcales</taxon>
        <taxon>Thermococcaceae</taxon>
        <taxon>Thermococcus</taxon>
    </lineage>
</organism>
<evidence type="ECO:0000313" key="11">
    <source>
        <dbReference type="Proteomes" id="UP000066042"/>
    </source>
</evidence>
<accession>A0A0S1X8Q3</accession>
<dbReference type="InterPro" id="IPR022921">
    <property type="entry name" value="MetE_arc"/>
</dbReference>
<sequence>MNKVELPILPTSVIGSYPKPRWLLRQYKLYELGKVPEEDFKEAVRDASVAVLREHERAGIDIPWDGEMGRSEMTEYFTSKIHGFRFYGPIRVWGNFYFNKASAVSKLEYKEPLVLDEFKFIQSVTTRKIVKVPITGPYTLAEWSFNEYYDTKEDFAMDLAKILNKEFKLLEKEGAMFIQIDEPAILNHPNEVEWAVDVVNRAVKGLKIKVGMHVCYSNYYLLADYFDDLNVTQFALEFANRNFRDMDFLKKLTSQELGFGVIDVHNPRIETPEEVARAIRKVFNYIEPERLYINPDCGLKLLSRDIAYRKLVNMVKGVEIVRKELEREGKTSIPLRTLKDI</sequence>
<protein>
    <recommendedName>
        <fullName evidence="8">Methionine synthase</fullName>
        <ecNumber evidence="8">2.1.1.-</ecNumber>
    </recommendedName>
    <alternativeName>
        <fullName evidence="8">Homocysteine methyltransferase</fullName>
    </alternativeName>
</protein>
<name>A0A0S1X8Q3_THEBA</name>
<dbReference type="CDD" id="cd03311">
    <property type="entry name" value="CIMS_C_terminal_like"/>
    <property type="match status" value="1"/>
</dbReference>
<dbReference type="Pfam" id="PF01717">
    <property type="entry name" value="Meth_synt_2"/>
    <property type="match status" value="1"/>
</dbReference>
<keyword evidence="2 8" id="KW-0489">Methyltransferase</keyword>
<evidence type="ECO:0000259" key="9">
    <source>
        <dbReference type="Pfam" id="PF01717"/>
    </source>
</evidence>
<dbReference type="PANTHER" id="PTHR30519">
    <property type="entry name" value="5-METHYLTETRAHYDROPTEROYLTRIGLUTAMATE--HOMOCYSTEINE METHYLTRANSFERASE"/>
    <property type="match status" value="1"/>
</dbReference>
<dbReference type="GO" id="GO:0009086">
    <property type="term" value="P:methionine biosynthetic process"/>
    <property type="evidence" value="ECO:0007669"/>
    <property type="project" value="UniProtKB-UniRule"/>
</dbReference>
<comment type="function">
    <text evidence="8">Catalyzes the transfer of a methyl group to L-homocysteine resulting in methionine formation. The physiological methyl donor is unknown.</text>
</comment>
<feature type="binding site" evidence="8">
    <location>
        <position position="213"/>
    </location>
    <ligand>
        <name>Zn(2+)</name>
        <dbReference type="ChEBI" id="CHEBI:29105"/>
        <note>catalytic</note>
    </ligand>
</feature>
<dbReference type="EC" id="2.1.1.-" evidence="8"/>
<dbReference type="GO" id="GO:0032259">
    <property type="term" value="P:methylation"/>
    <property type="evidence" value="ECO:0007669"/>
    <property type="project" value="UniProtKB-KW"/>
</dbReference>
<keyword evidence="3 8" id="KW-0028">Amino-acid biosynthesis</keyword>
<dbReference type="PATRIC" id="fig|55802.8.peg.189"/>
<evidence type="ECO:0000256" key="2">
    <source>
        <dbReference type="ARBA" id="ARBA00022603"/>
    </source>
</evidence>
<dbReference type="EMBL" id="CP013050">
    <property type="protein sequence ID" value="ALM74170.1"/>
    <property type="molecule type" value="Genomic_DNA"/>
</dbReference>
<keyword evidence="4 8" id="KW-0808">Transferase</keyword>
<evidence type="ECO:0000256" key="8">
    <source>
        <dbReference type="HAMAP-Rule" id="MF_00288"/>
    </source>
</evidence>
<dbReference type="UniPathway" id="UPA00051"/>
<gene>
    <name evidence="8 10" type="primary">metE</name>
    <name evidence="10" type="ORF">TBCH5v1_0191</name>
</gene>
<dbReference type="InterPro" id="IPR038071">
    <property type="entry name" value="UROD/MetE-like_sf"/>
</dbReference>
<evidence type="ECO:0000313" key="10">
    <source>
        <dbReference type="EMBL" id="ALM74170.1"/>
    </source>
</evidence>
<reference evidence="10 11" key="1">
    <citation type="journal article" date="2016" name="Genome Announc.">
        <title>Complete genome sequence of the hyperthermophilic and piezophilic archaeon Thermococcus barophilus Ch5, capable of growth at the expense of hydrogenogenesis from carbon monoxide and formate.</title>
        <authorList>
            <person name="Oger P."/>
            <person name="Sokolova T.G."/>
            <person name="Kozhevnikova D.A."/>
            <person name="Taranov E.A."/>
            <person name="Vannier P."/>
            <person name="Lee H.S."/>
            <person name="Kwon K.K."/>
            <person name="Kang S.G."/>
            <person name="Lee J.H."/>
            <person name="Bonch-Osmolovskaya E.A."/>
            <person name="Lebedinsky A.V."/>
        </authorList>
    </citation>
    <scope>NUCLEOTIDE SEQUENCE [LARGE SCALE GENOMIC DNA]</scope>
    <source>
        <strain evidence="11">Ch5</strain>
    </source>
</reference>
<dbReference type="Gene3D" id="3.20.20.210">
    <property type="match status" value="1"/>
</dbReference>
<dbReference type="NCBIfam" id="NF003317">
    <property type="entry name" value="PRK04326.1"/>
    <property type="match status" value="1"/>
</dbReference>
<dbReference type="InterPro" id="IPR002629">
    <property type="entry name" value="Met_Synth_C/arc"/>
</dbReference>
<dbReference type="AlphaFoldDB" id="A0A0S1X8Q3"/>
<keyword evidence="7 8" id="KW-0486">Methionine biosynthesis</keyword>
<dbReference type="HAMAP" id="MF_00288">
    <property type="entry name" value="MetE"/>
    <property type="match status" value="1"/>
</dbReference>
<comment type="pathway">
    <text evidence="8">Amino-acid biosynthesis; L-methionine biosynthesis via de novo pathway.</text>
</comment>
<comment type="similarity">
    <text evidence="1 8">Belongs to the archaeal MetE family.</text>
</comment>
<dbReference type="STRING" id="55802.TBCH5v1_0191"/>
<dbReference type="GO" id="GO:0008270">
    <property type="term" value="F:zinc ion binding"/>
    <property type="evidence" value="ECO:0007669"/>
    <property type="project" value="InterPro"/>
</dbReference>
<feature type="domain" description="Cobalamin-independent methionine synthase MetE C-terminal/archaeal" evidence="9">
    <location>
        <begin position="9"/>
        <end position="316"/>
    </location>
</feature>
<keyword evidence="6 8" id="KW-0862">Zinc</keyword>
<dbReference type="Proteomes" id="UP000066042">
    <property type="component" value="Chromosome"/>
</dbReference>
<feature type="binding site" evidence="8">
    <location>
        <position position="297"/>
    </location>
    <ligand>
        <name>Zn(2+)</name>
        <dbReference type="ChEBI" id="CHEBI:29105"/>
        <note>catalytic</note>
    </ligand>
</feature>
<dbReference type="GO" id="GO:0003871">
    <property type="term" value="F:5-methyltetrahydropteroyltriglutamate-homocysteine S-methyltransferase activity"/>
    <property type="evidence" value="ECO:0007669"/>
    <property type="project" value="InterPro"/>
</dbReference>
<feature type="binding site" evidence="8">
    <location>
        <position position="237"/>
    </location>
    <ligand>
        <name>Zn(2+)</name>
        <dbReference type="ChEBI" id="CHEBI:29105"/>
        <note>catalytic</note>
    </ligand>
</feature>
<evidence type="ECO:0000256" key="3">
    <source>
        <dbReference type="ARBA" id="ARBA00022605"/>
    </source>
</evidence>
<evidence type="ECO:0000256" key="1">
    <source>
        <dbReference type="ARBA" id="ARBA00007909"/>
    </source>
</evidence>
<evidence type="ECO:0000256" key="4">
    <source>
        <dbReference type="ARBA" id="ARBA00022679"/>
    </source>
</evidence>
<comment type="cofactor">
    <cofactor evidence="8">
        <name>Zn(2+)</name>
        <dbReference type="ChEBI" id="CHEBI:29105"/>
    </cofactor>
    <text evidence="8">Binds 1 zinc ion per subunit.</text>
</comment>
<evidence type="ECO:0000256" key="6">
    <source>
        <dbReference type="ARBA" id="ARBA00022833"/>
    </source>
</evidence>
<proteinExistence type="inferred from homology"/>
<dbReference type="SUPFAM" id="SSF51726">
    <property type="entry name" value="UROD/MetE-like"/>
    <property type="match status" value="1"/>
</dbReference>
<feature type="binding site" evidence="8">
    <location>
        <position position="215"/>
    </location>
    <ligand>
        <name>Zn(2+)</name>
        <dbReference type="ChEBI" id="CHEBI:29105"/>
        <note>catalytic</note>
    </ligand>
</feature>
<evidence type="ECO:0000256" key="5">
    <source>
        <dbReference type="ARBA" id="ARBA00022723"/>
    </source>
</evidence>
<evidence type="ECO:0000256" key="7">
    <source>
        <dbReference type="ARBA" id="ARBA00023167"/>
    </source>
</evidence>
<keyword evidence="5 8" id="KW-0479">Metal-binding</keyword>